<dbReference type="GO" id="GO:0005840">
    <property type="term" value="C:ribosome"/>
    <property type="evidence" value="ECO:0007669"/>
    <property type="project" value="UniProtKB-KW"/>
</dbReference>
<evidence type="ECO:0000256" key="6">
    <source>
        <dbReference type="ARBA" id="ARBA00035153"/>
    </source>
</evidence>
<dbReference type="PANTHER" id="PTHR11758">
    <property type="entry name" value="40S RIBOSOMAL PROTEIN S15A"/>
    <property type="match status" value="1"/>
</dbReference>
<feature type="region of interest" description="Disordered" evidence="8">
    <location>
        <begin position="30"/>
        <end position="74"/>
    </location>
</feature>
<sequence length="161" mass="17914">MWPSYGPPQPTRQPVRARCAPLAVAAAAAAVGKRSETGGARGGRVEESPTSRWGGAARHERRAARDGERGKAAARAPLRPISAVTVSFLNIIKHRELEKINVELHGRIKDCKALTFRQDRVKEIEQYIIWMLPTWQWGYVVITTPNGVLDHEEGPLLGYFH</sequence>
<dbReference type="InterPro" id="IPR000630">
    <property type="entry name" value="Ribosomal_uS8"/>
</dbReference>
<dbReference type="Gramene" id="BGIOSGA002048-TA">
    <property type="protein sequence ID" value="BGIOSGA002048-PA"/>
    <property type="gene ID" value="BGIOSGA002048"/>
</dbReference>
<proteinExistence type="inferred from homology"/>
<name>B8ABG5_ORYSI</name>
<dbReference type="EMBL" id="CM000126">
    <property type="protein sequence ID" value="EEC70265.1"/>
    <property type="molecule type" value="Genomic_DNA"/>
</dbReference>
<dbReference type="HOGENOM" id="CLU_1646489_0_0_1"/>
<dbReference type="SUPFAM" id="SSF56047">
    <property type="entry name" value="Ribosomal protein S8"/>
    <property type="match status" value="1"/>
</dbReference>
<keyword evidence="4" id="KW-0689">Ribosomal protein</keyword>
<evidence type="ECO:0000256" key="8">
    <source>
        <dbReference type="SAM" id="MobiDB-lite"/>
    </source>
</evidence>
<evidence type="ECO:0000256" key="3">
    <source>
        <dbReference type="ARBA" id="ARBA00011458"/>
    </source>
</evidence>
<comment type="function">
    <text evidence="1">One of the primary rRNA binding proteins, it binds directly to 16S rRNA central domain where it helps coordinate assembly of the platform of the 30S subunit.</text>
</comment>
<dbReference type="GO" id="GO:1990904">
    <property type="term" value="C:ribonucleoprotein complex"/>
    <property type="evidence" value="ECO:0007669"/>
    <property type="project" value="UniProtKB-KW"/>
</dbReference>
<evidence type="ECO:0000256" key="5">
    <source>
        <dbReference type="ARBA" id="ARBA00023274"/>
    </source>
</evidence>
<evidence type="ECO:0000256" key="2">
    <source>
        <dbReference type="ARBA" id="ARBA00006471"/>
    </source>
</evidence>
<comment type="subunit">
    <text evidence="3">Part of the 30S ribosomal subunit.</text>
</comment>
<organism evidence="9 10">
    <name type="scientific">Oryza sativa subsp. indica</name>
    <name type="common">Rice</name>
    <dbReference type="NCBI Taxonomy" id="39946"/>
    <lineage>
        <taxon>Eukaryota</taxon>
        <taxon>Viridiplantae</taxon>
        <taxon>Streptophyta</taxon>
        <taxon>Embryophyta</taxon>
        <taxon>Tracheophyta</taxon>
        <taxon>Spermatophyta</taxon>
        <taxon>Magnoliopsida</taxon>
        <taxon>Liliopsida</taxon>
        <taxon>Poales</taxon>
        <taxon>Poaceae</taxon>
        <taxon>BOP clade</taxon>
        <taxon>Oryzoideae</taxon>
        <taxon>Oryzeae</taxon>
        <taxon>Oryzinae</taxon>
        <taxon>Oryza</taxon>
        <taxon>Oryza sativa</taxon>
    </lineage>
</organism>
<accession>B8ABG5</accession>
<evidence type="ECO:0000256" key="4">
    <source>
        <dbReference type="ARBA" id="ARBA00022980"/>
    </source>
</evidence>
<dbReference type="GO" id="GO:0003735">
    <property type="term" value="F:structural constituent of ribosome"/>
    <property type="evidence" value="ECO:0007669"/>
    <property type="project" value="InterPro"/>
</dbReference>
<keyword evidence="5" id="KW-0687">Ribonucleoprotein</keyword>
<dbReference type="STRING" id="39946.B8ABG5"/>
<dbReference type="Gene3D" id="3.30.1490.10">
    <property type="match status" value="1"/>
</dbReference>
<gene>
    <name evidence="9" type="ORF">OsI_01073</name>
</gene>
<evidence type="ECO:0000313" key="10">
    <source>
        <dbReference type="Proteomes" id="UP000007015"/>
    </source>
</evidence>
<evidence type="ECO:0000256" key="1">
    <source>
        <dbReference type="ARBA" id="ARBA00002569"/>
    </source>
</evidence>
<evidence type="ECO:0000256" key="7">
    <source>
        <dbReference type="ARBA" id="ARBA00035516"/>
    </source>
</evidence>
<evidence type="ECO:0000313" key="9">
    <source>
        <dbReference type="EMBL" id="EEC70265.1"/>
    </source>
</evidence>
<reference evidence="9 10" key="1">
    <citation type="journal article" date="2005" name="PLoS Biol.">
        <title>The genomes of Oryza sativa: a history of duplications.</title>
        <authorList>
            <person name="Yu J."/>
            <person name="Wang J."/>
            <person name="Lin W."/>
            <person name="Li S."/>
            <person name="Li H."/>
            <person name="Zhou J."/>
            <person name="Ni P."/>
            <person name="Dong W."/>
            <person name="Hu S."/>
            <person name="Zeng C."/>
            <person name="Zhang J."/>
            <person name="Zhang Y."/>
            <person name="Li R."/>
            <person name="Xu Z."/>
            <person name="Li S."/>
            <person name="Li X."/>
            <person name="Zheng H."/>
            <person name="Cong L."/>
            <person name="Lin L."/>
            <person name="Yin J."/>
            <person name="Geng J."/>
            <person name="Li G."/>
            <person name="Shi J."/>
            <person name="Liu J."/>
            <person name="Lv H."/>
            <person name="Li J."/>
            <person name="Wang J."/>
            <person name="Deng Y."/>
            <person name="Ran L."/>
            <person name="Shi X."/>
            <person name="Wang X."/>
            <person name="Wu Q."/>
            <person name="Li C."/>
            <person name="Ren X."/>
            <person name="Wang J."/>
            <person name="Wang X."/>
            <person name="Li D."/>
            <person name="Liu D."/>
            <person name="Zhang X."/>
            <person name="Ji Z."/>
            <person name="Zhao W."/>
            <person name="Sun Y."/>
            <person name="Zhang Z."/>
            <person name="Bao J."/>
            <person name="Han Y."/>
            <person name="Dong L."/>
            <person name="Ji J."/>
            <person name="Chen P."/>
            <person name="Wu S."/>
            <person name="Liu J."/>
            <person name="Xiao Y."/>
            <person name="Bu D."/>
            <person name="Tan J."/>
            <person name="Yang L."/>
            <person name="Ye C."/>
            <person name="Zhang J."/>
            <person name="Xu J."/>
            <person name="Zhou Y."/>
            <person name="Yu Y."/>
            <person name="Zhang B."/>
            <person name="Zhuang S."/>
            <person name="Wei H."/>
            <person name="Liu B."/>
            <person name="Lei M."/>
            <person name="Yu H."/>
            <person name="Li Y."/>
            <person name="Xu H."/>
            <person name="Wei S."/>
            <person name="He X."/>
            <person name="Fang L."/>
            <person name="Zhang Z."/>
            <person name="Zhang Y."/>
            <person name="Huang X."/>
            <person name="Su Z."/>
            <person name="Tong W."/>
            <person name="Li J."/>
            <person name="Tong Z."/>
            <person name="Li S."/>
            <person name="Ye J."/>
            <person name="Wang L."/>
            <person name="Fang L."/>
            <person name="Lei T."/>
            <person name="Chen C."/>
            <person name="Chen H."/>
            <person name="Xu Z."/>
            <person name="Li H."/>
            <person name="Huang H."/>
            <person name="Zhang F."/>
            <person name="Xu H."/>
            <person name="Li N."/>
            <person name="Zhao C."/>
            <person name="Li S."/>
            <person name="Dong L."/>
            <person name="Huang Y."/>
            <person name="Li L."/>
            <person name="Xi Y."/>
            <person name="Qi Q."/>
            <person name="Li W."/>
            <person name="Zhang B."/>
            <person name="Hu W."/>
            <person name="Zhang Y."/>
            <person name="Tian X."/>
            <person name="Jiao Y."/>
            <person name="Liang X."/>
            <person name="Jin J."/>
            <person name="Gao L."/>
            <person name="Zheng W."/>
            <person name="Hao B."/>
            <person name="Liu S."/>
            <person name="Wang W."/>
            <person name="Yuan L."/>
            <person name="Cao M."/>
            <person name="McDermott J."/>
            <person name="Samudrala R."/>
            <person name="Wang J."/>
            <person name="Wong G.K."/>
            <person name="Yang H."/>
        </authorList>
    </citation>
    <scope>NUCLEOTIDE SEQUENCE [LARGE SCALE GENOMIC DNA]</scope>
    <source>
        <strain evidence="10">cv. 93-11</strain>
    </source>
</reference>
<dbReference type="InterPro" id="IPR035987">
    <property type="entry name" value="Ribosomal_uS8_sf"/>
</dbReference>
<keyword evidence="10" id="KW-1185">Reference proteome</keyword>
<protein>
    <recommendedName>
        <fullName evidence="6">Small ribosomal subunit protein uS8c</fullName>
    </recommendedName>
    <alternativeName>
        <fullName evidence="7">30S ribosomal protein S8, chloroplastic</fullName>
    </alternativeName>
</protein>
<dbReference type="AlphaFoldDB" id="B8ABG5"/>
<dbReference type="GO" id="GO:0006412">
    <property type="term" value="P:translation"/>
    <property type="evidence" value="ECO:0007669"/>
    <property type="project" value="InterPro"/>
</dbReference>
<dbReference type="Proteomes" id="UP000007015">
    <property type="component" value="Chromosome 1"/>
</dbReference>
<comment type="similarity">
    <text evidence="2">Belongs to the universal ribosomal protein uS8 family.</text>
</comment>